<dbReference type="RefSeq" id="WP_248705566.1">
    <property type="nucleotide sequence ID" value="NZ_CAKOET010000001.1"/>
</dbReference>
<feature type="region of interest" description="Disordered" evidence="7">
    <location>
        <begin position="249"/>
        <end position="274"/>
    </location>
</feature>
<dbReference type="PANTHER" id="PTHR43977">
    <property type="entry name" value="STRUCTURAL MAINTENANCE OF CHROMOSOMES PROTEIN 3"/>
    <property type="match status" value="1"/>
</dbReference>
<keyword evidence="5 6" id="KW-0238">DNA-binding</keyword>
<accession>A0ABM9CZW3</accession>
<protein>
    <recommendedName>
        <fullName evidence="6">Chromosome partition protein Smc</fullName>
    </recommendedName>
</protein>
<feature type="domain" description="SMC hinge" evidence="8">
    <location>
        <begin position="521"/>
        <end position="638"/>
    </location>
</feature>
<comment type="function">
    <text evidence="6">Required for chromosome condensation and partitioning.</text>
</comment>
<dbReference type="InterPro" id="IPR036277">
    <property type="entry name" value="SMC_hinge_sf"/>
</dbReference>
<dbReference type="NCBIfam" id="TIGR02168">
    <property type="entry name" value="SMC_prok_B"/>
    <property type="match status" value="1"/>
</dbReference>
<evidence type="ECO:0000313" key="10">
    <source>
        <dbReference type="Proteomes" id="UP000838102"/>
    </source>
</evidence>
<dbReference type="SMART" id="SM00968">
    <property type="entry name" value="SMC_hinge"/>
    <property type="match status" value="1"/>
</dbReference>
<dbReference type="Gene3D" id="1.20.1060.20">
    <property type="match status" value="1"/>
</dbReference>
<dbReference type="InterPro" id="IPR003395">
    <property type="entry name" value="RecF/RecN/SMC_N"/>
</dbReference>
<dbReference type="CDD" id="cd03278">
    <property type="entry name" value="ABC_SMC_barmotin"/>
    <property type="match status" value="2"/>
</dbReference>
<dbReference type="InterPro" id="IPR011890">
    <property type="entry name" value="SMC_prok"/>
</dbReference>
<dbReference type="InterPro" id="IPR024704">
    <property type="entry name" value="SMC"/>
</dbReference>
<dbReference type="SUPFAM" id="SSF52540">
    <property type="entry name" value="P-loop containing nucleoside triphosphate hydrolases"/>
    <property type="match status" value="1"/>
</dbReference>
<dbReference type="InterPro" id="IPR027417">
    <property type="entry name" value="P-loop_NTPase"/>
</dbReference>
<proteinExistence type="inferred from homology"/>
<feature type="coiled-coil region" evidence="6">
    <location>
        <begin position="673"/>
        <end position="927"/>
    </location>
</feature>
<evidence type="ECO:0000256" key="2">
    <source>
        <dbReference type="ARBA" id="ARBA00022741"/>
    </source>
</evidence>
<evidence type="ECO:0000256" key="4">
    <source>
        <dbReference type="ARBA" id="ARBA00023054"/>
    </source>
</evidence>
<evidence type="ECO:0000256" key="3">
    <source>
        <dbReference type="ARBA" id="ARBA00022840"/>
    </source>
</evidence>
<dbReference type="EMBL" id="CAKOEU010000001">
    <property type="protein sequence ID" value="CAH1850262.1"/>
    <property type="molecule type" value="Genomic_DNA"/>
</dbReference>
<evidence type="ECO:0000256" key="1">
    <source>
        <dbReference type="ARBA" id="ARBA00022490"/>
    </source>
</evidence>
<dbReference type="Gene3D" id="1.10.287.1490">
    <property type="match status" value="1"/>
</dbReference>
<evidence type="ECO:0000259" key="8">
    <source>
        <dbReference type="SMART" id="SM00968"/>
    </source>
</evidence>
<keyword evidence="4 6" id="KW-0175">Coiled coil</keyword>
<keyword evidence="1 6" id="KW-0963">Cytoplasm</keyword>
<feature type="binding site" evidence="6">
    <location>
        <begin position="32"/>
        <end position="39"/>
    </location>
    <ligand>
        <name>ATP</name>
        <dbReference type="ChEBI" id="CHEBI:30616"/>
    </ligand>
</feature>
<keyword evidence="10" id="KW-1185">Reference proteome</keyword>
<comment type="caution">
    <text evidence="6">Lacks conserved residue(s) required for the propagation of feature annotation.</text>
</comment>
<keyword evidence="3 6" id="KW-0067">ATP-binding</keyword>
<dbReference type="Pfam" id="PF06470">
    <property type="entry name" value="SMC_hinge"/>
    <property type="match status" value="1"/>
</dbReference>
<comment type="subcellular location">
    <subcellularLocation>
        <location evidence="6">Cytoplasm</location>
    </subcellularLocation>
</comment>
<dbReference type="InterPro" id="IPR010935">
    <property type="entry name" value="SMC_hinge"/>
</dbReference>
<evidence type="ECO:0000256" key="6">
    <source>
        <dbReference type="HAMAP-Rule" id="MF_01894"/>
    </source>
</evidence>
<reference evidence="9" key="1">
    <citation type="submission" date="2022-03" db="EMBL/GenBank/DDBJ databases">
        <authorList>
            <person name="Hettiarachchi G."/>
        </authorList>
    </citation>
    <scope>NUCLEOTIDE SEQUENCE</scope>
    <source>
        <strain evidence="9">LMG 32447</strain>
    </source>
</reference>
<dbReference type="Pfam" id="PF02463">
    <property type="entry name" value="SMC_N"/>
    <property type="match status" value="1"/>
</dbReference>
<keyword evidence="2 6" id="KW-0547">Nucleotide-binding</keyword>
<comment type="domain">
    <text evidence="6">Contains large globular domains required for ATP hydrolysis at each terminus and a third globular domain forming a flexible hinge near the middle of the molecule. These domains are separated by coiled-coil structures.</text>
</comment>
<comment type="subunit">
    <text evidence="6">Homodimer.</text>
</comment>
<dbReference type="SUPFAM" id="SSF75553">
    <property type="entry name" value="Smc hinge domain"/>
    <property type="match status" value="1"/>
</dbReference>
<evidence type="ECO:0000256" key="5">
    <source>
        <dbReference type="ARBA" id="ARBA00023125"/>
    </source>
</evidence>
<evidence type="ECO:0000256" key="7">
    <source>
        <dbReference type="SAM" id="MobiDB-lite"/>
    </source>
</evidence>
<dbReference type="Gene3D" id="3.30.70.1620">
    <property type="match status" value="1"/>
</dbReference>
<dbReference type="HAMAP" id="MF_01894">
    <property type="entry name" value="Smc_prok"/>
    <property type="match status" value="1"/>
</dbReference>
<evidence type="ECO:0000313" key="9">
    <source>
        <dbReference type="EMBL" id="CAH1850262.1"/>
    </source>
</evidence>
<dbReference type="PIRSF" id="PIRSF005719">
    <property type="entry name" value="SMC"/>
    <property type="match status" value="1"/>
</dbReference>
<comment type="caution">
    <text evidence="9">The sequence shown here is derived from an EMBL/GenBank/DDBJ whole genome shotgun (WGS) entry which is preliminary data.</text>
</comment>
<comment type="similarity">
    <text evidence="6">Belongs to the SMC family.</text>
</comment>
<sequence>MKLKTLEISGFKSFADKTVIDFMPGMTGIVGPNGSGKSNIIEAIRWVMGEQSAKDLRGNKMSDVIFAGTKKRRALNRAEVAITFDNSDHYVKSDYTEIRITRRLYRTGESVYQLNGSDCRLRDIHELFMDTGLGREGFSIISQGRVESIFNAKPEDRRGIIEEVAGVYKYKQNKHKAQQDLAQTQLNLDRLYDIITEVQNQLEPLEKQATVAHQYLKQREQYEKLDQQRLCLELKQVNDQLQQRQVALSEQNQDLDKDKGQLANRQSELEHSRQEQLNLQQERDNLQTKLVAGTQGKERLIASQQLAEQKLGSLERENQQLTSQAQQLSQTLQSKQTDLNALQQQMSVWQDQKANLSAKIAEIDQTYGANRLKDLEIQLENHRRTYIQTLQNVANLHNNYNYQVKNQTQLAHQISQQSKDIKVAKDQLAQAQAVLAQYQADHPSQTEQPRKNWDEKIQQLTQTLQDLQNKYQTLTDQWRLAQRQLETKQSRYEAMKALDDYAGFYQGVRNLMNPNVRQQFIGIKGAVAELMTVPSRYTLAVETVLGGALQQIVVDSTGTAKEIVRYLTQKRLGRVTILPLDTIRSRQIRDLQAVSQLDGFVGLAADLVTMPSGMDNIKSSLLGTTVVAENLDAATKIAQKGQHRFRVVSLDGQLVNAGGSITGGANQRQGHTLLSRQAQLQELTQSLENEQDKFEQLTAQRDACQQAGIQAQQTLADAKQAQQEQENQVNQTDYELSRKEDACQQHQRLVHGLEQELADLKEQQNQLTEQIQVSQTDWQSAQTQQTNQEVATEKLNQQLAQLNQDLEGVNQQRNQYQNELVAVQTRLESAQNDSQRLQVELSQIQESQTVLQQRQAQLKTDVDHSQNALQVEAELAAIQKELEQVQAAIQIKQQAWAQLLKQIKHLEEQLRQQQDQLNQKMSQVSQMDLALKQTQRYREGLASDLLSQYGIQASQDLTVYQTNQSLGQLKDQLHGLKSALNQLGSVNIGAIDEYQSIQERYDFLTQQRDDLQSAQATLKATISEMDHEVESRFKATFETVAEHFEVVFKQIFGGGQAKISLTDPKELLTTGIDITAQPPGKKFQHMSLLSGGEKALTAISLLFAILQVRPVPFVVLDEAEAALDEANVDRFAHYLKNFGGRTQFITITHRKGTMANANILYGVTMQEAGVSKMVAVDLDQIHQ</sequence>
<gene>
    <name evidence="9" type="primary">smc_2</name>
    <name evidence="6" type="synonym">smc</name>
    <name evidence="9" type="ORF">LMG032447_00097</name>
</gene>
<name>A0ABM9CZW3_9LACO</name>
<dbReference type="Proteomes" id="UP000838102">
    <property type="component" value="Unassembled WGS sequence"/>
</dbReference>
<dbReference type="Gene3D" id="3.40.50.300">
    <property type="entry name" value="P-loop containing nucleotide triphosphate hydrolases"/>
    <property type="match status" value="2"/>
</dbReference>
<organism evidence="9 10">
    <name type="scientific">Convivina praedatoris</name>
    <dbReference type="NCBI Taxonomy" id="2880963"/>
    <lineage>
        <taxon>Bacteria</taxon>
        <taxon>Bacillati</taxon>
        <taxon>Bacillota</taxon>
        <taxon>Bacilli</taxon>
        <taxon>Lactobacillales</taxon>
        <taxon>Lactobacillaceae</taxon>
        <taxon>Convivina</taxon>
    </lineage>
</organism>